<dbReference type="RefSeq" id="WP_036366565.1">
    <property type="nucleotide sequence ID" value="NZ_AOMT01000030.1"/>
</dbReference>
<dbReference type="eggNOG" id="COG1769">
    <property type="taxonomic scope" value="Bacteria"/>
</dbReference>
<evidence type="ECO:0000313" key="2">
    <source>
        <dbReference type="Proteomes" id="UP000035860"/>
    </source>
</evidence>
<dbReference type="Pfam" id="PF09700">
    <property type="entry name" value="Cas_Cmr3"/>
    <property type="match status" value="1"/>
</dbReference>
<protein>
    <submittedName>
        <fullName evidence="1">CRISPR-associated protein, Cmr3</fullName>
    </submittedName>
</protein>
<organism evidence="1 2">
    <name type="scientific">Moraxella bovoculi 237</name>
    <dbReference type="NCBI Taxonomy" id="743974"/>
    <lineage>
        <taxon>Bacteria</taxon>
        <taxon>Pseudomonadati</taxon>
        <taxon>Pseudomonadota</taxon>
        <taxon>Gammaproteobacteria</taxon>
        <taxon>Moraxellales</taxon>
        <taxon>Moraxellaceae</taxon>
        <taxon>Moraxella</taxon>
    </lineage>
</organism>
<name>A0A066UKC5_9GAMM</name>
<gene>
    <name evidence="1" type="ORF">MBO_08157</name>
</gene>
<accession>A0A066UKC5</accession>
<dbReference type="Proteomes" id="UP000035860">
    <property type="component" value="Unassembled WGS sequence"/>
</dbReference>
<reference evidence="1 2" key="1">
    <citation type="journal article" date="2014" name="Genome Announc.">
        <title>Draft Genome Sequence of Moraxella bovoculi Strain 237T (ATCC BAA-1259T) Isolated from a Calf with Infectious Bovine Keratoconjunctivitis.</title>
        <authorList>
            <person name="Calcutt M.J."/>
            <person name="Foecking M.F."/>
            <person name="Martin N.T."/>
            <person name="Mhlanga-Mutangadura T."/>
            <person name="Reilly T.J."/>
        </authorList>
    </citation>
    <scope>NUCLEOTIDE SEQUENCE [LARGE SCALE GENOMIC DNA]</scope>
    <source>
        <strain evidence="1 2">237</strain>
    </source>
</reference>
<dbReference type="Gene3D" id="2.60.40.4350">
    <property type="match status" value="1"/>
</dbReference>
<keyword evidence="2" id="KW-1185">Reference proteome</keyword>
<proteinExistence type="predicted"/>
<dbReference type="OrthoDB" id="6162707at2"/>
<sequence>MNGYLIESLAPLVFRSGKPFASQSSAQDVIFPLPSAAAGLVRATAIAQKKVDFDKNRCGIDDPDYKKVLDIKSQGIYLTRVNQNSIDILVPKPANALYVEDKEQKGKIDLVRLAPADIEPDCGSDLPKSLQYVQTVDINGKPISIKGKPKSGVNFWHIDDLIKWQNNKPLTYDDIKNNGLASIPTNIRTHVAIDDMTDSSEDGKLFQTASFDLSYQREDKVFEEHRLGFVILSEQTLDDDMVAFGGERRLSYFKSIKSDVGFIKPSQALLDSINQAGGFSLTFLTPCVFAKGYLPSWIDENTMTGELPDSKVKVQLQAVAVERFQAVSGWDSLLWQPKATRKAVPAGSVYWFKCSDKLDIPTLQRLCQSLADDRYDQNDGFGMALIAPFTI</sequence>
<dbReference type="EMBL" id="AOMT01000030">
    <property type="protein sequence ID" value="KDN24609.1"/>
    <property type="molecule type" value="Genomic_DNA"/>
</dbReference>
<comment type="caution">
    <text evidence="1">The sequence shown here is derived from an EMBL/GenBank/DDBJ whole genome shotgun (WGS) entry which is preliminary data.</text>
</comment>
<dbReference type="InterPro" id="IPR019117">
    <property type="entry name" value="CRISPR-assoc_protein_Cmr3"/>
</dbReference>
<evidence type="ECO:0000313" key="1">
    <source>
        <dbReference type="EMBL" id="KDN24609.1"/>
    </source>
</evidence>
<dbReference type="AlphaFoldDB" id="A0A066UKC5"/>